<feature type="coiled-coil region" evidence="1">
    <location>
        <begin position="2"/>
        <end position="57"/>
    </location>
</feature>
<dbReference type="Proteomes" id="UP000003613">
    <property type="component" value="Unassembled WGS sequence"/>
</dbReference>
<name>I4H1L7_MICAE</name>
<accession>I4H1L7</accession>
<sequence>MKKQIKKRLEQLKAEYESGQKMLADLETQGANLRNTMLRISGAIQVLEELLAKTEEEEDLDIVEIVDIKDD</sequence>
<organism evidence="2 3">
    <name type="scientific">Microcystis aeruginosa PCC 9807</name>
    <dbReference type="NCBI Taxonomy" id="1160283"/>
    <lineage>
        <taxon>Bacteria</taxon>
        <taxon>Bacillati</taxon>
        <taxon>Cyanobacteriota</taxon>
        <taxon>Cyanophyceae</taxon>
        <taxon>Oscillatoriophycideae</taxon>
        <taxon>Chroococcales</taxon>
        <taxon>Microcystaceae</taxon>
        <taxon>Microcystis</taxon>
    </lineage>
</organism>
<protein>
    <submittedName>
        <fullName evidence="2">Uncharacterized protein</fullName>
    </submittedName>
</protein>
<reference evidence="2 3" key="1">
    <citation type="submission" date="2012-04" db="EMBL/GenBank/DDBJ databases">
        <authorList>
            <person name="Genoscope - CEA"/>
        </authorList>
    </citation>
    <scope>NUCLEOTIDE SEQUENCE [LARGE SCALE GENOMIC DNA]</scope>
    <source>
        <strain evidence="2 3">9807</strain>
    </source>
</reference>
<evidence type="ECO:0000313" key="2">
    <source>
        <dbReference type="EMBL" id="CCI15941.1"/>
    </source>
</evidence>
<dbReference type="HOGENOM" id="CLU_190652_0_0_3"/>
<keyword evidence="1" id="KW-0175">Coiled coil</keyword>
<dbReference type="AlphaFoldDB" id="I4H1L7"/>
<dbReference type="RefSeq" id="WP_002786697.1">
    <property type="nucleotide sequence ID" value="NZ_HE973337.1"/>
</dbReference>
<comment type="caution">
    <text evidence="2">The sequence shown here is derived from an EMBL/GenBank/DDBJ whole genome shotgun (WGS) entry which is preliminary data.</text>
</comment>
<evidence type="ECO:0000256" key="1">
    <source>
        <dbReference type="SAM" id="Coils"/>
    </source>
</evidence>
<dbReference type="EMBL" id="CAIM01000076">
    <property type="protein sequence ID" value="CCI15941.1"/>
    <property type="molecule type" value="Genomic_DNA"/>
</dbReference>
<evidence type="ECO:0000313" key="3">
    <source>
        <dbReference type="Proteomes" id="UP000003613"/>
    </source>
</evidence>
<proteinExistence type="predicted"/>
<gene>
    <name evidence="2" type="ORF">MICAF_1670001</name>
</gene>